<evidence type="ECO:0000256" key="2">
    <source>
        <dbReference type="SAM" id="Phobius"/>
    </source>
</evidence>
<keyword evidence="2" id="KW-1133">Transmembrane helix</keyword>
<evidence type="ECO:0000313" key="5">
    <source>
        <dbReference type="Proteomes" id="UP000653231"/>
    </source>
</evidence>
<feature type="transmembrane region" description="Helical" evidence="2">
    <location>
        <begin position="298"/>
        <end position="318"/>
    </location>
</feature>
<keyword evidence="3" id="KW-0732">Signal</keyword>
<evidence type="ECO:0000256" key="3">
    <source>
        <dbReference type="SAM" id="SignalP"/>
    </source>
</evidence>
<keyword evidence="2" id="KW-0812">Transmembrane</keyword>
<proteinExistence type="predicted"/>
<dbReference type="RefSeq" id="WP_191052918.1">
    <property type="nucleotide sequence ID" value="NZ_JACXRZ010000014.1"/>
</dbReference>
<reference evidence="4 5" key="1">
    <citation type="submission" date="2020-09" db="EMBL/GenBank/DDBJ databases">
        <title>Actinomycete isolated from the Camponotus japonicus Mayr.</title>
        <authorList>
            <person name="Gong X."/>
        </authorList>
    </citation>
    <scope>NUCLEOTIDE SEQUENCE [LARGE SCALE GENOMIC DNA]</scope>
    <source>
        <strain evidence="4 5">2C-HV3</strain>
    </source>
</reference>
<accession>A0ABR8L3E5</accession>
<feature type="signal peptide" evidence="3">
    <location>
        <begin position="1"/>
        <end position="32"/>
    </location>
</feature>
<feature type="region of interest" description="Disordered" evidence="1">
    <location>
        <begin position="202"/>
        <end position="241"/>
    </location>
</feature>
<name>A0ABR8L3E5_9ACTN</name>
<gene>
    <name evidence="4" type="ORF">IEQ31_20105</name>
</gene>
<feature type="region of interest" description="Disordered" evidence="1">
    <location>
        <begin position="324"/>
        <end position="352"/>
    </location>
</feature>
<protein>
    <submittedName>
        <fullName evidence="4">Uncharacterized protein</fullName>
    </submittedName>
</protein>
<keyword evidence="2" id="KW-0472">Membrane</keyword>
<feature type="compositionally biased region" description="Basic and acidic residues" evidence="1">
    <location>
        <begin position="203"/>
        <end position="215"/>
    </location>
</feature>
<keyword evidence="5" id="KW-1185">Reference proteome</keyword>
<sequence length="352" mass="34432">MGIVGKASAISAGALAITLGGGLPLAASPAQAFDCTGGGGLVSGITGGVCSLVDGVGQLTDGVTDVADKATGGLTEPVTKAVDDTLKTTTGAAGTAVNDVGKAVDKAGQTLTGATSTATAAARGATSTATAAATTAATAAGTAVSGATGAVSGATEAVRGATGALTGAAAHSPSPSVQKLTDGLTRAVQDTCLPLVAGEGCASDERRESGEDDGKTQAAGKKATRPKASMTPEGTLSPEPYRPRLVAALDDAPDPGRAAKVDPDEDGVIPLLWPGQKMPELRGVPAGARARDHRTYDAAGTALTAVLLLSALLATRVVSARRARAGQQEPDESIPFEGGLRLPGKTGRHRLA</sequence>
<organism evidence="4 5">
    <name type="scientific">Microbispora bryophytorum subsp. camponoti</name>
    <dbReference type="NCBI Taxonomy" id="1677852"/>
    <lineage>
        <taxon>Bacteria</taxon>
        <taxon>Bacillati</taxon>
        <taxon>Actinomycetota</taxon>
        <taxon>Actinomycetes</taxon>
        <taxon>Streptosporangiales</taxon>
        <taxon>Streptosporangiaceae</taxon>
        <taxon>Microbispora</taxon>
    </lineage>
</organism>
<evidence type="ECO:0000256" key="1">
    <source>
        <dbReference type="SAM" id="MobiDB-lite"/>
    </source>
</evidence>
<dbReference type="Proteomes" id="UP000653231">
    <property type="component" value="Unassembled WGS sequence"/>
</dbReference>
<comment type="caution">
    <text evidence="4">The sequence shown here is derived from an EMBL/GenBank/DDBJ whole genome shotgun (WGS) entry which is preliminary data.</text>
</comment>
<dbReference type="EMBL" id="JACXRZ010000014">
    <property type="protein sequence ID" value="MBD3145476.1"/>
    <property type="molecule type" value="Genomic_DNA"/>
</dbReference>
<evidence type="ECO:0000313" key="4">
    <source>
        <dbReference type="EMBL" id="MBD3145476.1"/>
    </source>
</evidence>
<feature type="chain" id="PRO_5047209838" evidence="3">
    <location>
        <begin position="33"/>
        <end position="352"/>
    </location>
</feature>